<dbReference type="AlphaFoldDB" id="A0A4R2N318"/>
<dbReference type="Proteomes" id="UP000294841">
    <property type="component" value="Unassembled WGS sequence"/>
</dbReference>
<dbReference type="EMBL" id="SLXI01000001">
    <property type="protein sequence ID" value="TCP14324.1"/>
    <property type="molecule type" value="Genomic_DNA"/>
</dbReference>
<sequence>MLETKLSADMLAHIQQVQAIHGIIETVELGQVFATSTVVSLLGEDQILKLLQRHIHKDWGDLEETDWYQNELSLLMGNRIVSSYHINNEKIFIITEANRSYTTIMMAYEY</sequence>
<accession>A0A4R2N318</accession>
<name>A0A4R2N318_9PAST</name>
<proteinExistence type="predicted"/>
<gene>
    <name evidence="1" type="ORF">EV697_101465</name>
</gene>
<evidence type="ECO:0000313" key="2">
    <source>
        <dbReference type="Proteomes" id="UP000294841"/>
    </source>
</evidence>
<dbReference type="OrthoDB" id="5522207at2"/>
<reference evidence="1 2" key="1">
    <citation type="submission" date="2019-03" db="EMBL/GenBank/DDBJ databases">
        <title>Genomic Encyclopedia of Type Strains, Phase IV (KMG-IV): sequencing the most valuable type-strain genomes for metagenomic binning, comparative biology and taxonomic classification.</title>
        <authorList>
            <person name="Goeker M."/>
        </authorList>
    </citation>
    <scope>NUCLEOTIDE SEQUENCE [LARGE SCALE GENOMIC DNA]</scope>
    <source>
        <strain evidence="1 2">DSM 28231</strain>
    </source>
</reference>
<comment type="caution">
    <text evidence="1">The sequence shown here is derived from an EMBL/GenBank/DDBJ whole genome shotgun (WGS) entry which is preliminary data.</text>
</comment>
<dbReference type="RefSeq" id="WP_132022106.1">
    <property type="nucleotide sequence ID" value="NZ_CP016605.1"/>
</dbReference>
<keyword evidence="2" id="KW-1185">Reference proteome</keyword>
<protein>
    <submittedName>
        <fullName evidence="1">Uncharacterized protein</fullName>
    </submittedName>
</protein>
<organism evidence="1 2">
    <name type="scientific">Bisgaardia hudsonensis</name>
    <dbReference type="NCBI Taxonomy" id="109472"/>
    <lineage>
        <taxon>Bacteria</taxon>
        <taxon>Pseudomonadati</taxon>
        <taxon>Pseudomonadota</taxon>
        <taxon>Gammaproteobacteria</taxon>
        <taxon>Pasteurellales</taxon>
        <taxon>Pasteurellaceae</taxon>
        <taxon>Bisgaardia</taxon>
    </lineage>
</organism>
<evidence type="ECO:0000313" key="1">
    <source>
        <dbReference type="EMBL" id="TCP14324.1"/>
    </source>
</evidence>